<feature type="transmembrane region" description="Helical" evidence="1">
    <location>
        <begin position="20"/>
        <end position="39"/>
    </location>
</feature>
<proteinExistence type="predicted"/>
<evidence type="ECO:0000256" key="1">
    <source>
        <dbReference type="SAM" id="Phobius"/>
    </source>
</evidence>
<keyword evidence="1" id="KW-0812">Transmembrane</keyword>
<dbReference type="Proteomes" id="UP001566132">
    <property type="component" value="Unassembled WGS sequence"/>
</dbReference>
<reference evidence="2 3" key="1">
    <citation type="submission" date="2024-05" db="EMBL/GenBank/DDBJ databases">
        <title>Genetic variation in Jamaican populations of the coffee berry borer (Hypothenemus hampei).</title>
        <authorList>
            <person name="Errbii M."/>
            <person name="Myrie A."/>
        </authorList>
    </citation>
    <scope>NUCLEOTIDE SEQUENCE [LARGE SCALE GENOMIC DNA]</scope>
    <source>
        <strain evidence="2">JA-Hopewell-2020-01-JO</strain>
        <tissue evidence="2">Whole body</tissue>
    </source>
</reference>
<name>A0ABD1EN85_HYPHA</name>
<dbReference type="AlphaFoldDB" id="A0ABD1EN85"/>
<keyword evidence="1" id="KW-0472">Membrane</keyword>
<keyword evidence="3" id="KW-1185">Reference proteome</keyword>
<evidence type="ECO:0000313" key="2">
    <source>
        <dbReference type="EMBL" id="KAL1497951.1"/>
    </source>
</evidence>
<accession>A0ABD1EN85</accession>
<dbReference type="EMBL" id="JBDJPC010000006">
    <property type="protein sequence ID" value="KAL1497951.1"/>
    <property type="molecule type" value="Genomic_DNA"/>
</dbReference>
<comment type="caution">
    <text evidence="2">The sequence shown here is derived from an EMBL/GenBank/DDBJ whole genome shotgun (WGS) entry which is preliminary data.</text>
</comment>
<sequence length="65" mass="6887">MSSLPVDGVTPYSTGLQLTYTAGAFTVFFAFFVGCLETYETPNVCDDNASDASGGLIARRDALKL</sequence>
<keyword evidence="1" id="KW-1133">Transmembrane helix</keyword>
<protein>
    <submittedName>
        <fullName evidence="2">Uncharacterized protein</fullName>
    </submittedName>
</protein>
<feature type="non-terminal residue" evidence="2">
    <location>
        <position position="65"/>
    </location>
</feature>
<organism evidence="2 3">
    <name type="scientific">Hypothenemus hampei</name>
    <name type="common">Coffee berry borer</name>
    <dbReference type="NCBI Taxonomy" id="57062"/>
    <lineage>
        <taxon>Eukaryota</taxon>
        <taxon>Metazoa</taxon>
        <taxon>Ecdysozoa</taxon>
        <taxon>Arthropoda</taxon>
        <taxon>Hexapoda</taxon>
        <taxon>Insecta</taxon>
        <taxon>Pterygota</taxon>
        <taxon>Neoptera</taxon>
        <taxon>Endopterygota</taxon>
        <taxon>Coleoptera</taxon>
        <taxon>Polyphaga</taxon>
        <taxon>Cucujiformia</taxon>
        <taxon>Curculionidae</taxon>
        <taxon>Scolytinae</taxon>
        <taxon>Hypothenemus</taxon>
    </lineage>
</organism>
<evidence type="ECO:0000313" key="3">
    <source>
        <dbReference type="Proteomes" id="UP001566132"/>
    </source>
</evidence>
<gene>
    <name evidence="2" type="ORF">ABEB36_008830</name>
</gene>